<reference evidence="11 12" key="1">
    <citation type="journal article" date="2013" name="Int. J. Syst. Evol. Microbiol.">
        <title>Marinoscillum luteum sp. nov., isolated from marine sediment.</title>
        <authorList>
            <person name="Cha I.T."/>
            <person name="Park S.J."/>
            <person name="Kim S.J."/>
            <person name="Kim J.G."/>
            <person name="Jung M.Y."/>
            <person name="Shin K.S."/>
            <person name="Kwon K.K."/>
            <person name="Yang S.H."/>
            <person name="Seo Y.S."/>
            <person name="Rhee S.K."/>
        </authorList>
    </citation>
    <scope>NUCLEOTIDE SEQUENCE [LARGE SCALE GENOMIC DNA]</scope>
    <source>
        <strain evidence="11 12">KCTC 23939</strain>
    </source>
</reference>
<evidence type="ECO:0000256" key="6">
    <source>
        <dbReference type="ARBA" id="ARBA00023136"/>
    </source>
</evidence>
<dbReference type="Proteomes" id="UP001610063">
    <property type="component" value="Unassembled WGS sequence"/>
</dbReference>
<evidence type="ECO:0000256" key="7">
    <source>
        <dbReference type="ARBA" id="ARBA00038030"/>
    </source>
</evidence>
<evidence type="ECO:0000256" key="10">
    <source>
        <dbReference type="SAM" id="SignalP"/>
    </source>
</evidence>
<comment type="subcellular location">
    <subcellularLocation>
        <location evidence="1">Membrane</location>
        <topology evidence="1">Single-pass membrane protein</topology>
    </subcellularLocation>
</comment>
<accession>A0ABW7NBL0</accession>
<name>A0ABW7NBL0_9BACT</name>
<dbReference type="PROSITE" id="PS51257">
    <property type="entry name" value="PROKAR_LIPOPROTEIN"/>
    <property type="match status" value="1"/>
</dbReference>
<evidence type="ECO:0000256" key="8">
    <source>
        <dbReference type="PROSITE-ProRule" id="PRU00339"/>
    </source>
</evidence>
<organism evidence="11 12">
    <name type="scientific">Marinoscillum luteum</name>
    <dbReference type="NCBI Taxonomy" id="861051"/>
    <lineage>
        <taxon>Bacteria</taxon>
        <taxon>Pseudomonadati</taxon>
        <taxon>Bacteroidota</taxon>
        <taxon>Cytophagia</taxon>
        <taxon>Cytophagales</taxon>
        <taxon>Reichenbachiellaceae</taxon>
        <taxon>Marinoscillum</taxon>
    </lineage>
</organism>
<feature type="chain" id="PRO_5047070861" evidence="10">
    <location>
        <begin position="20"/>
        <end position="327"/>
    </location>
</feature>
<dbReference type="Gene3D" id="1.25.40.10">
    <property type="entry name" value="Tetratricopeptide repeat domain"/>
    <property type="match status" value="1"/>
</dbReference>
<dbReference type="PANTHER" id="PTHR46208">
    <property type="entry name" value="MITOCHONDRIAL IMPORT RECEPTOR SUBUNIT TOM70"/>
    <property type="match status" value="1"/>
</dbReference>
<feature type="repeat" description="TPR" evidence="8">
    <location>
        <begin position="173"/>
        <end position="206"/>
    </location>
</feature>
<dbReference type="EMBL" id="JBIPKE010000018">
    <property type="protein sequence ID" value="MFH6984727.1"/>
    <property type="molecule type" value="Genomic_DNA"/>
</dbReference>
<keyword evidence="3" id="KW-0677">Repeat</keyword>
<comment type="similarity">
    <text evidence="7">Belongs to the Tom70 family.</text>
</comment>
<dbReference type="SUPFAM" id="SSF48452">
    <property type="entry name" value="TPR-like"/>
    <property type="match status" value="1"/>
</dbReference>
<evidence type="ECO:0000256" key="4">
    <source>
        <dbReference type="ARBA" id="ARBA00022803"/>
    </source>
</evidence>
<dbReference type="InterPro" id="IPR019734">
    <property type="entry name" value="TPR_rpt"/>
</dbReference>
<evidence type="ECO:0000256" key="2">
    <source>
        <dbReference type="ARBA" id="ARBA00022692"/>
    </source>
</evidence>
<evidence type="ECO:0000313" key="12">
    <source>
        <dbReference type="Proteomes" id="UP001610063"/>
    </source>
</evidence>
<proteinExistence type="inferred from homology"/>
<evidence type="ECO:0000313" key="11">
    <source>
        <dbReference type="EMBL" id="MFH6984727.1"/>
    </source>
</evidence>
<evidence type="ECO:0000256" key="5">
    <source>
        <dbReference type="ARBA" id="ARBA00022989"/>
    </source>
</evidence>
<feature type="region of interest" description="Disordered" evidence="9">
    <location>
        <begin position="24"/>
        <end position="43"/>
    </location>
</feature>
<dbReference type="RefSeq" id="WP_395418153.1">
    <property type="nucleotide sequence ID" value="NZ_JBIPKE010000018.1"/>
</dbReference>
<keyword evidence="12" id="KW-1185">Reference proteome</keyword>
<comment type="caution">
    <text evidence="11">The sequence shown here is derived from an EMBL/GenBank/DDBJ whole genome shotgun (WGS) entry which is preliminary data.</text>
</comment>
<dbReference type="InterPro" id="IPR011990">
    <property type="entry name" value="TPR-like_helical_dom_sf"/>
</dbReference>
<keyword evidence="5" id="KW-1133">Transmembrane helix</keyword>
<keyword evidence="2" id="KW-0812">Transmembrane</keyword>
<dbReference type="Pfam" id="PF00515">
    <property type="entry name" value="TPR_1"/>
    <property type="match status" value="1"/>
</dbReference>
<dbReference type="PROSITE" id="PS50005">
    <property type="entry name" value="TPR"/>
    <property type="match status" value="2"/>
</dbReference>
<dbReference type="SMART" id="SM00028">
    <property type="entry name" value="TPR"/>
    <property type="match status" value="3"/>
</dbReference>
<keyword evidence="10" id="KW-0732">Signal</keyword>
<evidence type="ECO:0000256" key="9">
    <source>
        <dbReference type="SAM" id="MobiDB-lite"/>
    </source>
</evidence>
<keyword evidence="4 8" id="KW-0802">TPR repeat</keyword>
<feature type="signal peptide" evidence="10">
    <location>
        <begin position="1"/>
        <end position="19"/>
    </location>
</feature>
<evidence type="ECO:0000256" key="1">
    <source>
        <dbReference type="ARBA" id="ARBA00004167"/>
    </source>
</evidence>
<gene>
    <name evidence="11" type="ORF">ACHKAR_14825</name>
</gene>
<keyword evidence="6" id="KW-0472">Membrane</keyword>
<evidence type="ECO:0000256" key="3">
    <source>
        <dbReference type="ARBA" id="ARBA00022737"/>
    </source>
</evidence>
<protein>
    <submittedName>
        <fullName evidence="11">Tetratricopeptide repeat protein</fullName>
    </submittedName>
</protein>
<feature type="repeat" description="TPR" evidence="8">
    <location>
        <begin position="84"/>
        <end position="117"/>
    </location>
</feature>
<dbReference type="PANTHER" id="PTHR46208:SF1">
    <property type="entry name" value="MITOCHONDRIAL IMPORT RECEPTOR SUBUNIT TOM70"/>
    <property type="match status" value="1"/>
</dbReference>
<sequence>MLNPRFLFLLILIALSACIETQSSKGQEDTPNAAPQVPTNPSGRMVSLLGTVLPPKQLSERVMGKRLEQLEDARKKYESDPENLDNIIWYGRRMAYLGRYQEAIRIYSIGLDLNPNSYRLLRHRGHRYITVRKFDAAIEDLQRAAFYARPAENKIEPDGLPNRLNKPLSNDKFNIWYHLGIAYYLKGNYDKAISSFKKCITYADNDDLIVATTDWFYMTYRKIGNLPAAQELLAPISRRMNIVENYAYHQRLMMYQGHYQPEDLLDKADRDNDSIDPTIGYGVANWYLYNGQVDIATELIDKILRNPQWDGFGYIAAEVDKVSLGNL</sequence>